<dbReference type="OrthoDB" id="129554at2"/>
<dbReference type="KEGG" id="sus:Acid_7722"/>
<dbReference type="EMBL" id="CP000473">
    <property type="protein sequence ID" value="ABJ88620.1"/>
    <property type="molecule type" value="Genomic_DNA"/>
</dbReference>
<name>Q01P00_SOLUE</name>
<evidence type="ECO:0000313" key="2">
    <source>
        <dbReference type="EMBL" id="ABJ88620.1"/>
    </source>
</evidence>
<keyword evidence="1" id="KW-0732">Signal</keyword>
<dbReference type="InParanoid" id="Q01P00"/>
<protein>
    <recommendedName>
        <fullName evidence="3">Lipoprotein</fullName>
    </recommendedName>
</protein>
<reference evidence="2" key="1">
    <citation type="submission" date="2006-10" db="EMBL/GenBank/DDBJ databases">
        <title>Complete sequence of Solibacter usitatus Ellin6076.</title>
        <authorList>
            <consortium name="US DOE Joint Genome Institute"/>
            <person name="Copeland A."/>
            <person name="Lucas S."/>
            <person name="Lapidus A."/>
            <person name="Barry K."/>
            <person name="Detter J.C."/>
            <person name="Glavina del Rio T."/>
            <person name="Hammon N."/>
            <person name="Israni S."/>
            <person name="Dalin E."/>
            <person name="Tice H."/>
            <person name="Pitluck S."/>
            <person name="Thompson L.S."/>
            <person name="Brettin T."/>
            <person name="Bruce D."/>
            <person name="Han C."/>
            <person name="Tapia R."/>
            <person name="Gilna P."/>
            <person name="Schmutz J."/>
            <person name="Larimer F."/>
            <person name="Land M."/>
            <person name="Hauser L."/>
            <person name="Kyrpides N."/>
            <person name="Mikhailova N."/>
            <person name="Janssen P.H."/>
            <person name="Kuske C.R."/>
            <person name="Richardson P."/>
        </authorList>
    </citation>
    <scope>NUCLEOTIDE SEQUENCE</scope>
    <source>
        <strain evidence="2">Ellin6076</strain>
    </source>
</reference>
<dbReference type="PROSITE" id="PS51257">
    <property type="entry name" value="PROKAR_LIPOPROTEIN"/>
    <property type="match status" value="1"/>
</dbReference>
<organism evidence="2">
    <name type="scientific">Solibacter usitatus (strain Ellin6076)</name>
    <dbReference type="NCBI Taxonomy" id="234267"/>
    <lineage>
        <taxon>Bacteria</taxon>
        <taxon>Pseudomonadati</taxon>
        <taxon>Acidobacteriota</taxon>
        <taxon>Terriglobia</taxon>
        <taxon>Bryobacterales</taxon>
        <taxon>Solibacteraceae</taxon>
        <taxon>Candidatus Solibacter</taxon>
    </lineage>
</organism>
<dbReference type="HOGENOM" id="CLU_1853908_0_0_0"/>
<dbReference type="STRING" id="234267.Acid_7722"/>
<feature type="signal peptide" evidence="1">
    <location>
        <begin position="1"/>
        <end position="20"/>
    </location>
</feature>
<dbReference type="AlphaFoldDB" id="Q01P00"/>
<evidence type="ECO:0008006" key="3">
    <source>
        <dbReference type="Google" id="ProtNLM"/>
    </source>
</evidence>
<evidence type="ECO:0000256" key="1">
    <source>
        <dbReference type="SAM" id="SignalP"/>
    </source>
</evidence>
<accession>Q01P00</accession>
<sequence length="138" mass="15483">MPRPKMMLLAAISAMVACHRAPVPMPDMFPEIVGAWRRTSLREFKPAETPDPVPQAGIEQIRAATYEGPGKLDVRVYQMSTSAVALDVVQRWRPAPDTIFFYADRFFVVVAWQSADRKSLQDFVATLEKKLSPPPPGR</sequence>
<feature type="chain" id="PRO_5004163109" description="Lipoprotein" evidence="1">
    <location>
        <begin position="21"/>
        <end position="138"/>
    </location>
</feature>
<proteinExistence type="predicted"/>
<gene>
    <name evidence="2" type="ordered locus">Acid_7722</name>
</gene>